<dbReference type="EMBL" id="OBEA01000004">
    <property type="protein sequence ID" value="SNY52217.1"/>
    <property type="molecule type" value="Genomic_DNA"/>
</dbReference>
<keyword evidence="1" id="KW-0812">Transmembrane</keyword>
<gene>
    <name evidence="2" type="ORF">SAMN06297129_2227</name>
</gene>
<keyword evidence="1" id="KW-1133">Transmembrane helix</keyword>
<dbReference type="RefSeq" id="WP_269778124.1">
    <property type="nucleotide sequence ID" value="NZ_OBEA01000004.1"/>
</dbReference>
<evidence type="ECO:0000313" key="3">
    <source>
        <dbReference type="Proteomes" id="UP000231655"/>
    </source>
</evidence>
<organism evidence="2 3">
    <name type="scientific">Pseudooceanicola antarcticus</name>
    <dbReference type="NCBI Taxonomy" id="1247613"/>
    <lineage>
        <taxon>Bacteria</taxon>
        <taxon>Pseudomonadati</taxon>
        <taxon>Pseudomonadota</taxon>
        <taxon>Alphaproteobacteria</taxon>
        <taxon>Rhodobacterales</taxon>
        <taxon>Paracoccaceae</taxon>
        <taxon>Pseudooceanicola</taxon>
    </lineage>
</organism>
<evidence type="ECO:0000256" key="1">
    <source>
        <dbReference type="SAM" id="Phobius"/>
    </source>
</evidence>
<proteinExistence type="predicted"/>
<dbReference type="AlphaFoldDB" id="A0A285IX13"/>
<dbReference type="Proteomes" id="UP000231655">
    <property type="component" value="Unassembled WGS sequence"/>
</dbReference>
<accession>A0A285IX13</accession>
<reference evidence="2 3" key="1">
    <citation type="submission" date="2017-09" db="EMBL/GenBank/DDBJ databases">
        <authorList>
            <person name="Ehlers B."/>
            <person name="Leendertz F.H."/>
        </authorList>
    </citation>
    <scope>NUCLEOTIDE SEQUENCE [LARGE SCALE GENOMIC DNA]</scope>
    <source>
        <strain evidence="2 3">CGMCC 1.12662</strain>
    </source>
</reference>
<sequence length="43" mass="4714">MTLLQKSYRGVAVLFDLNSDLLLYVGTIVLALAGAGYMAQLFY</sequence>
<protein>
    <submittedName>
        <fullName evidence="2">Uncharacterized protein</fullName>
    </submittedName>
</protein>
<evidence type="ECO:0000313" key="2">
    <source>
        <dbReference type="EMBL" id="SNY52217.1"/>
    </source>
</evidence>
<keyword evidence="1" id="KW-0472">Membrane</keyword>
<feature type="transmembrane region" description="Helical" evidence="1">
    <location>
        <begin position="21"/>
        <end position="42"/>
    </location>
</feature>
<name>A0A285IX13_9RHOB</name>